<dbReference type="Gramene" id="AUR62034604-RA">
    <property type="protein sequence ID" value="AUR62034604-RA:cds"/>
    <property type="gene ID" value="AUR62034604"/>
</dbReference>
<evidence type="ECO:0000256" key="9">
    <source>
        <dbReference type="ARBA" id="ARBA00022729"/>
    </source>
</evidence>
<keyword evidence="10 18" id="KW-0106">Calcium</keyword>
<feature type="disulfide bond" evidence="20">
    <location>
        <begin position="129"/>
        <end position="329"/>
    </location>
</feature>
<dbReference type="RefSeq" id="XP_021730887.1">
    <property type="nucleotide sequence ID" value="XM_021875195.1"/>
</dbReference>
<feature type="disulfide bond" evidence="20">
    <location>
        <begin position="209"/>
        <end position="241"/>
    </location>
</feature>
<feature type="binding site" evidence="18">
    <location>
        <position position="203"/>
    </location>
    <ligand>
        <name>Ca(2+)</name>
        <dbReference type="ChEBI" id="CHEBI:29108"/>
        <label>2</label>
    </ligand>
</feature>
<feature type="binding site" evidence="18">
    <location>
        <position position="76"/>
    </location>
    <ligand>
        <name>Ca(2+)</name>
        <dbReference type="ChEBI" id="CHEBI:29108"/>
        <label>1</label>
    </ligand>
</feature>
<evidence type="ECO:0000256" key="1">
    <source>
        <dbReference type="ARBA" id="ARBA00000189"/>
    </source>
</evidence>
<feature type="disulfide bond" evidence="20">
    <location>
        <begin position="44"/>
        <end position="123"/>
    </location>
</feature>
<evidence type="ECO:0000256" key="12">
    <source>
        <dbReference type="ARBA" id="ARBA00023004"/>
    </source>
</evidence>
<dbReference type="GO" id="GO:0046872">
    <property type="term" value="F:metal ion binding"/>
    <property type="evidence" value="ECO:0007669"/>
    <property type="project" value="UniProtKB-UniRule"/>
</dbReference>
<dbReference type="KEGG" id="cqi:110697807"/>
<evidence type="ECO:0000256" key="14">
    <source>
        <dbReference type="ARBA" id="ARBA00023180"/>
    </source>
</evidence>
<dbReference type="PROSITE" id="PS50873">
    <property type="entry name" value="PEROXIDASE_4"/>
    <property type="match status" value="1"/>
</dbReference>
<reference evidence="23" key="2">
    <citation type="submission" date="2021-03" db="UniProtKB">
        <authorList>
            <consortium name="EnsemblPlants"/>
        </authorList>
    </citation>
    <scope>IDENTIFICATION</scope>
</reference>
<evidence type="ECO:0000256" key="19">
    <source>
        <dbReference type="PIRSR" id="PIRSR600823-4"/>
    </source>
</evidence>
<dbReference type="Proteomes" id="UP000596660">
    <property type="component" value="Unplaced"/>
</dbReference>
<dbReference type="FunFam" id="1.10.520.10:FF:000001">
    <property type="entry name" value="Peroxidase"/>
    <property type="match status" value="1"/>
</dbReference>
<evidence type="ECO:0000256" key="10">
    <source>
        <dbReference type="ARBA" id="ARBA00022837"/>
    </source>
</evidence>
<evidence type="ECO:0000256" key="16">
    <source>
        <dbReference type="PIRSR" id="PIRSR600823-1"/>
    </source>
</evidence>
<evidence type="ECO:0000256" key="17">
    <source>
        <dbReference type="PIRSR" id="PIRSR600823-2"/>
    </source>
</evidence>
<feature type="binding site" evidence="18">
    <location>
        <position position="79"/>
    </location>
    <ligand>
        <name>Ca(2+)</name>
        <dbReference type="ChEBI" id="CHEBI:29108"/>
        <label>1</label>
    </ligand>
</feature>
<dbReference type="PROSITE" id="PS00435">
    <property type="entry name" value="PEROXIDASE_1"/>
    <property type="match status" value="1"/>
</dbReference>
<comment type="catalytic activity">
    <reaction evidence="1 21">
        <text>2 a phenolic donor + H2O2 = 2 a phenolic radical donor + 2 H2O</text>
        <dbReference type="Rhea" id="RHEA:56136"/>
        <dbReference type="ChEBI" id="CHEBI:15377"/>
        <dbReference type="ChEBI" id="CHEBI:16240"/>
        <dbReference type="ChEBI" id="CHEBI:139520"/>
        <dbReference type="ChEBI" id="CHEBI:139521"/>
        <dbReference type="EC" id="1.11.1.7"/>
    </reaction>
</comment>
<dbReference type="CDD" id="cd00693">
    <property type="entry name" value="secretory_peroxidase"/>
    <property type="match status" value="1"/>
</dbReference>
<evidence type="ECO:0000256" key="18">
    <source>
        <dbReference type="PIRSR" id="PIRSR600823-3"/>
    </source>
</evidence>
<dbReference type="SMR" id="A0A803MSQ3"/>
<feature type="binding site" evidence="18">
    <location>
        <position position="97"/>
    </location>
    <ligand>
        <name>Ca(2+)</name>
        <dbReference type="ChEBI" id="CHEBI:29108"/>
        <label>1</label>
    </ligand>
</feature>
<evidence type="ECO:0000256" key="20">
    <source>
        <dbReference type="PIRSR" id="PIRSR600823-5"/>
    </source>
</evidence>
<comment type="similarity">
    <text evidence="3">Belongs to the peroxidase family. Ascorbate peroxidase subfamily.</text>
</comment>
<feature type="binding site" evidence="18">
    <location>
        <position position="262"/>
    </location>
    <ligand>
        <name>Ca(2+)</name>
        <dbReference type="ChEBI" id="CHEBI:29108"/>
        <label>2</label>
    </ligand>
</feature>
<dbReference type="InterPro" id="IPR019793">
    <property type="entry name" value="Peroxidases_heam-ligand_BS"/>
</dbReference>
<keyword evidence="12 18" id="KW-0408">Iron</keyword>
<dbReference type="InterPro" id="IPR002016">
    <property type="entry name" value="Haem_peroxidase"/>
</dbReference>
<name>A0A803MSQ3_CHEQI</name>
<organism evidence="23 24">
    <name type="scientific">Chenopodium quinoa</name>
    <name type="common">Quinoa</name>
    <dbReference type="NCBI Taxonomy" id="63459"/>
    <lineage>
        <taxon>Eukaryota</taxon>
        <taxon>Viridiplantae</taxon>
        <taxon>Streptophyta</taxon>
        <taxon>Embryophyta</taxon>
        <taxon>Tracheophyta</taxon>
        <taxon>Spermatophyta</taxon>
        <taxon>Magnoliopsida</taxon>
        <taxon>eudicotyledons</taxon>
        <taxon>Gunneridae</taxon>
        <taxon>Pentapetalae</taxon>
        <taxon>Caryophyllales</taxon>
        <taxon>Chenopodiaceae</taxon>
        <taxon>Chenopodioideae</taxon>
        <taxon>Atripliceae</taxon>
        <taxon>Chenopodium</taxon>
    </lineage>
</organism>
<feature type="disulfide bond" evidence="20">
    <location>
        <begin position="77"/>
        <end position="82"/>
    </location>
</feature>
<evidence type="ECO:0000259" key="22">
    <source>
        <dbReference type="PROSITE" id="PS50873"/>
    </source>
</evidence>
<keyword evidence="24" id="KW-1185">Reference proteome</keyword>
<feature type="active site" description="Proton acceptor" evidence="16">
    <location>
        <position position="75"/>
    </location>
</feature>
<dbReference type="GeneID" id="110697807"/>
<dbReference type="InterPro" id="IPR033905">
    <property type="entry name" value="Secretory_peroxidase"/>
</dbReference>
<evidence type="ECO:0000256" key="13">
    <source>
        <dbReference type="ARBA" id="ARBA00023157"/>
    </source>
</evidence>
<keyword evidence="8 18" id="KW-0479">Metal-binding</keyword>
<feature type="binding site" evidence="17">
    <location>
        <position position="172"/>
    </location>
    <ligand>
        <name>substrate</name>
    </ligand>
</feature>
<keyword evidence="13 20" id="KW-1015">Disulfide bond</keyword>
<dbReference type="PRINTS" id="PR00458">
    <property type="entry name" value="PEROXIDASE"/>
</dbReference>
<evidence type="ECO:0000256" key="15">
    <source>
        <dbReference type="ARBA" id="ARBA00023324"/>
    </source>
</evidence>
<dbReference type="Pfam" id="PF00141">
    <property type="entry name" value="peroxidase"/>
    <property type="match status" value="1"/>
</dbReference>
<evidence type="ECO:0000256" key="7">
    <source>
        <dbReference type="ARBA" id="ARBA00022617"/>
    </source>
</evidence>
<dbReference type="GO" id="GO:0006979">
    <property type="term" value="P:response to oxidative stress"/>
    <property type="evidence" value="ECO:0007669"/>
    <property type="project" value="UniProtKB-UniRule"/>
</dbReference>
<feature type="site" description="Transition state stabilizer" evidence="19">
    <location>
        <position position="71"/>
    </location>
</feature>
<comment type="cofactor">
    <cofactor evidence="18 21">
        <name>heme b</name>
        <dbReference type="ChEBI" id="CHEBI:60344"/>
    </cofactor>
    <text evidence="18 21">Binds 1 heme b (iron(II)-protoporphyrin IX) group per subunit.</text>
</comment>
<dbReference type="OMA" id="LFMINIY"/>
<keyword evidence="6 21" id="KW-0575">Peroxidase</keyword>
<evidence type="ECO:0000256" key="3">
    <source>
        <dbReference type="ARBA" id="ARBA00006873"/>
    </source>
</evidence>
<dbReference type="GO" id="GO:0005576">
    <property type="term" value="C:extracellular region"/>
    <property type="evidence" value="ECO:0007669"/>
    <property type="project" value="UniProtKB-SubCell"/>
</dbReference>
<feature type="binding site" evidence="18">
    <location>
        <position position="81"/>
    </location>
    <ligand>
        <name>Ca(2+)</name>
        <dbReference type="ChEBI" id="CHEBI:29108"/>
        <label>1</label>
    </ligand>
</feature>
<dbReference type="EC" id="1.11.1.7" evidence="4 21"/>
<dbReference type="PANTHER" id="PTHR31235">
    <property type="entry name" value="PEROXIDASE 25-RELATED"/>
    <property type="match status" value="1"/>
</dbReference>
<dbReference type="InterPro" id="IPR000823">
    <property type="entry name" value="Peroxidase_pln"/>
</dbReference>
<dbReference type="Gene3D" id="1.10.520.10">
    <property type="match status" value="1"/>
</dbReference>
<keyword evidence="9 21" id="KW-0732">Signal</keyword>
<accession>A0A803MSQ3</accession>
<dbReference type="FunFam" id="1.10.420.10:FF:000008">
    <property type="entry name" value="Peroxidase"/>
    <property type="match status" value="1"/>
</dbReference>
<dbReference type="PRINTS" id="PR00461">
    <property type="entry name" value="PLPEROXIDASE"/>
</dbReference>
<evidence type="ECO:0000256" key="6">
    <source>
        <dbReference type="ARBA" id="ARBA00022559"/>
    </source>
</evidence>
<gene>
    <name evidence="23" type="primary">LOC110697807</name>
</gene>
<feature type="chain" id="PRO_5031604974" description="Peroxidase" evidence="21">
    <location>
        <begin position="22"/>
        <end position="333"/>
    </location>
</feature>
<feature type="signal peptide" evidence="21">
    <location>
        <begin position="1"/>
        <end position="21"/>
    </location>
</feature>
<comment type="subcellular location">
    <subcellularLocation>
        <location evidence="21">Secreted</location>
    </subcellularLocation>
</comment>
<sequence>MANKVLLLLLIIAICSNFVISNAGKDKDDKKKGDLMENFYEDDCPGVEEIVQSVTKSHVSTNPNLPAKLLRLHFHDCFVRGCEGSVLLNSAANSKSEKEASGNKNLAGFEVIDDIKAAVEKECPGIVSCADILALATRDAVSLQYGRPLWDVLTGRRDGIISLASEAEANLPSSFSNLPVLKKNFAKKGLSVRDLVVLSGAHTIGVGHCNFFNHRLFNFTGKGDQDPSLDPTYASFLKTQCKGPSDSTTTVELDPKSSLSFDNHFFQILKEHKGLFVSDAALLTDKRAEKIVDELLSPESFLDEFARSMEKMGSIDVLTGRKGQIRKQCSVAN</sequence>
<keyword evidence="15 21" id="KW-0376">Hydrogen peroxide</keyword>
<feature type="binding site" evidence="18">
    <location>
        <position position="254"/>
    </location>
    <ligand>
        <name>Ca(2+)</name>
        <dbReference type="ChEBI" id="CHEBI:29108"/>
        <label>2</label>
    </ligand>
</feature>
<keyword evidence="5 21" id="KW-0964">Secreted</keyword>
<evidence type="ECO:0000256" key="21">
    <source>
        <dbReference type="RuleBase" id="RU362060"/>
    </source>
</evidence>
<dbReference type="Gene3D" id="1.10.420.10">
    <property type="entry name" value="Peroxidase, domain 2"/>
    <property type="match status" value="1"/>
</dbReference>
<comment type="similarity">
    <text evidence="21">Belongs to the peroxidase family. Classical plant (class III) peroxidase subfamily.</text>
</comment>
<evidence type="ECO:0000256" key="8">
    <source>
        <dbReference type="ARBA" id="ARBA00022723"/>
    </source>
</evidence>
<dbReference type="OrthoDB" id="2113341at2759"/>
<feature type="binding site" description="axial binding residue" evidence="18">
    <location>
        <position position="202"/>
    </location>
    <ligand>
        <name>heme b</name>
        <dbReference type="ChEBI" id="CHEBI:60344"/>
    </ligand>
    <ligandPart>
        <name>Fe</name>
        <dbReference type="ChEBI" id="CHEBI:18248"/>
    </ligandPart>
</feature>
<evidence type="ECO:0000256" key="4">
    <source>
        <dbReference type="ARBA" id="ARBA00012313"/>
    </source>
</evidence>
<feature type="binding site" evidence="18">
    <location>
        <position position="85"/>
    </location>
    <ligand>
        <name>Ca(2+)</name>
        <dbReference type="ChEBI" id="CHEBI:29108"/>
        <label>1</label>
    </ligand>
</feature>
<dbReference type="GO" id="GO:0020037">
    <property type="term" value="F:heme binding"/>
    <property type="evidence" value="ECO:0007669"/>
    <property type="project" value="UniProtKB-UniRule"/>
</dbReference>
<comment type="cofactor">
    <cofactor evidence="18 21">
        <name>Ca(2+)</name>
        <dbReference type="ChEBI" id="CHEBI:29108"/>
    </cofactor>
    <text evidence="18 21">Binds 2 calcium ions per subunit.</text>
</comment>
<keyword evidence="14" id="KW-0325">Glycoprotein</keyword>
<dbReference type="AlphaFoldDB" id="A0A803MSQ3"/>
<evidence type="ECO:0000256" key="5">
    <source>
        <dbReference type="ARBA" id="ARBA00022525"/>
    </source>
</evidence>
<reference evidence="23" key="1">
    <citation type="journal article" date="2017" name="Nature">
        <title>The genome of Chenopodium quinoa.</title>
        <authorList>
            <person name="Jarvis D.E."/>
            <person name="Ho Y.S."/>
            <person name="Lightfoot D.J."/>
            <person name="Schmoeckel S.M."/>
            <person name="Li B."/>
            <person name="Borm T.J.A."/>
            <person name="Ohyanagi H."/>
            <person name="Mineta K."/>
            <person name="Michell C.T."/>
            <person name="Saber N."/>
            <person name="Kharbatia N.M."/>
            <person name="Rupper R.R."/>
            <person name="Sharp A.R."/>
            <person name="Dally N."/>
            <person name="Boughton B.A."/>
            <person name="Woo Y.H."/>
            <person name="Gao G."/>
            <person name="Schijlen E.G.W.M."/>
            <person name="Guo X."/>
            <person name="Momin A.A."/>
            <person name="Negrao S."/>
            <person name="Al-Babili S."/>
            <person name="Gehring C."/>
            <person name="Roessner U."/>
            <person name="Jung C."/>
            <person name="Murphy K."/>
            <person name="Arold S.T."/>
            <person name="Gojobori T."/>
            <person name="van der Linden C.G."/>
            <person name="van Loo E.N."/>
            <person name="Jellen E.N."/>
            <person name="Maughan P.J."/>
            <person name="Tester M."/>
        </authorList>
    </citation>
    <scope>NUCLEOTIDE SEQUENCE [LARGE SCALE GENOMIC DNA]</scope>
    <source>
        <strain evidence="23">cv. PI 614886</strain>
    </source>
</reference>
<keyword evidence="7 21" id="KW-0349">Heme</keyword>
<feature type="domain" description="Plant heme peroxidase family profile" evidence="22">
    <location>
        <begin position="34"/>
        <end position="333"/>
    </location>
</feature>
<dbReference type="EnsemblPlants" id="AUR62034604-RA">
    <property type="protein sequence ID" value="AUR62034604-RA:cds"/>
    <property type="gene ID" value="AUR62034604"/>
</dbReference>
<dbReference type="GO" id="GO:0042744">
    <property type="term" value="P:hydrogen peroxide catabolic process"/>
    <property type="evidence" value="ECO:0007669"/>
    <property type="project" value="UniProtKB-KW"/>
</dbReference>
<dbReference type="SUPFAM" id="SSF48113">
    <property type="entry name" value="Heme-dependent peroxidases"/>
    <property type="match status" value="1"/>
</dbReference>
<proteinExistence type="inferred from homology"/>
<protein>
    <recommendedName>
        <fullName evidence="4 21">Peroxidase</fullName>
        <ecNumber evidence="4 21">1.11.1.7</ecNumber>
    </recommendedName>
</protein>
<comment type="function">
    <text evidence="2">Removal of H(2)O(2), oxidation of toxic reductants, biosynthesis and degradation of lignin, suberization, auxin catabolism, response to environmental stresses such as wounding, pathogen attack and oxidative stress. These functions might be dependent on each isozyme/isoform in each plant tissue.</text>
</comment>
<evidence type="ECO:0000313" key="23">
    <source>
        <dbReference type="EnsemblPlants" id="AUR62034604-RA:cds"/>
    </source>
</evidence>
<keyword evidence="11 21" id="KW-0560">Oxidoreductase</keyword>
<evidence type="ECO:0000313" key="24">
    <source>
        <dbReference type="Proteomes" id="UP000596660"/>
    </source>
</evidence>
<evidence type="ECO:0000256" key="2">
    <source>
        <dbReference type="ARBA" id="ARBA00002322"/>
    </source>
</evidence>
<evidence type="ECO:0000256" key="11">
    <source>
        <dbReference type="ARBA" id="ARBA00023002"/>
    </source>
</evidence>
<dbReference type="InterPro" id="IPR010255">
    <property type="entry name" value="Haem_peroxidase_sf"/>
</dbReference>
<dbReference type="GO" id="GO:0140825">
    <property type="term" value="F:lactoperoxidase activity"/>
    <property type="evidence" value="ECO:0007669"/>
    <property type="project" value="UniProtKB-EC"/>
</dbReference>